<gene>
    <name evidence="1" type="ORF">JWYL7_0878</name>
    <name evidence="2" type="ORF">SAMN05661008_00519</name>
</gene>
<evidence type="ECO:0008006" key="5">
    <source>
        <dbReference type="Google" id="ProtNLM"/>
    </source>
</evidence>
<protein>
    <recommendedName>
        <fullName evidence="5">PASTA domain-containing protein</fullName>
    </recommendedName>
</protein>
<dbReference type="EMBL" id="LSFY01000001">
    <property type="protein sequence ID" value="KXZ39803.1"/>
    <property type="molecule type" value="Genomic_DNA"/>
</dbReference>
<dbReference type="EMBL" id="FRBG01000003">
    <property type="protein sequence ID" value="SHK59915.1"/>
    <property type="molecule type" value="Genomic_DNA"/>
</dbReference>
<dbReference type="OrthoDB" id="1757299at2"/>
<reference evidence="1 3" key="1">
    <citation type="submission" date="2016-02" db="EMBL/GenBank/DDBJ databases">
        <title>Draft genome sequence for Clostridium paradoxum JW-YL-7.</title>
        <authorList>
            <person name="Utturkar S.M."/>
            <person name="Lancaster A."/>
            <person name="Poole F.L."/>
            <person name="Adams M.W."/>
            <person name="Brown S.D."/>
        </authorList>
    </citation>
    <scope>NUCLEOTIDE SEQUENCE [LARGE SCALE GENOMIC DNA]</scope>
    <source>
        <strain evidence="1 3">JW-YL-7</strain>
    </source>
</reference>
<dbReference type="PATRIC" id="fig|1121328.3.peg.884"/>
<dbReference type="STRING" id="1121328.JWYL7_0878"/>
<evidence type="ECO:0000313" key="3">
    <source>
        <dbReference type="Proteomes" id="UP000092605"/>
    </source>
</evidence>
<sequence length="66" mass="7558">MDLEKILGTELSQAKKILKDNNIEFEIIETVGYKDTDILKVPRVVNIEINNNKAYLTVTYFSIPLS</sequence>
<organism evidence="1 3">
    <name type="scientific">Alkalithermobacter thermoalcaliphilus JW-YL-7 = DSM 7308</name>
    <dbReference type="NCBI Taxonomy" id="1121328"/>
    <lineage>
        <taxon>Bacteria</taxon>
        <taxon>Bacillati</taxon>
        <taxon>Bacillota</taxon>
        <taxon>Clostridia</taxon>
        <taxon>Peptostreptococcales</taxon>
        <taxon>Tepidibacteraceae</taxon>
        <taxon>Alkalithermobacter</taxon>
    </lineage>
</organism>
<dbReference type="RefSeq" id="WP_066069603.1">
    <property type="nucleotide sequence ID" value="NZ_FRBG01000003.1"/>
</dbReference>
<reference evidence="2 4" key="2">
    <citation type="submission" date="2016-11" db="EMBL/GenBank/DDBJ databases">
        <authorList>
            <person name="Varghese N."/>
            <person name="Submissions S."/>
        </authorList>
    </citation>
    <scope>NUCLEOTIDE SEQUENCE [LARGE SCALE GENOMIC DNA]</scope>
    <source>
        <strain evidence="2 4">DSM 7308</strain>
    </source>
</reference>
<proteinExistence type="predicted"/>
<evidence type="ECO:0000313" key="4">
    <source>
        <dbReference type="Proteomes" id="UP000323392"/>
    </source>
</evidence>
<dbReference type="Proteomes" id="UP000323392">
    <property type="component" value="Unassembled WGS sequence"/>
</dbReference>
<evidence type="ECO:0000313" key="2">
    <source>
        <dbReference type="EMBL" id="SHK59915.1"/>
    </source>
</evidence>
<keyword evidence="4" id="KW-1185">Reference proteome</keyword>
<dbReference type="AlphaFoldDB" id="A0A150FQB3"/>
<evidence type="ECO:0000313" key="1">
    <source>
        <dbReference type="EMBL" id="KXZ39803.1"/>
    </source>
</evidence>
<dbReference type="Proteomes" id="UP000092605">
    <property type="component" value="Unassembled WGS sequence"/>
</dbReference>
<name>A0A150FQB3_CLOPD</name>
<accession>A0A150FQB3</accession>
<comment type="caution">
    <text evidence="1">The sequence shown here is derived from an EMBL/GenBank/DDBJ whole genome shotgun (WGS) entry which is preliminary data.</text>
</comment>